<dbReference type="EMBL" id="BNJJ01000016">
    <property type="protein sequence ID" value="GHO87267.1"/>
    <property type="molecule type" value="Genomic_DNA"/>
</dbReference>
<dbReference type="InterPro" id="IPR006131">
    <property type="entry name" value="Asp_carbamoyltransf_Asp/Orn-bd"/>
</dbReference>
<dbReference type="NCBIfam" id="NF003384">
    <property type="entry name" value="PRK04523.1"/>
    <property type="match status" value="1"/>
</dbReference>
<evidence type="ECO:0000313" key="6">
    <source>
        <dbReference type="Proteomes" id="UP000635565"/>
    </source>
</evidence>
<dbReference type="SUPFAM" id="SSF53671">
    <property type="entry name" value="Aspartate/ornithine carbamoyltransferase"/>
    <property type="match status" value="1"/>
</dbReference>
<sequence length="350" mass="38391">MLQQQTNGLSRPHFLNTADLPQEEVQALIALALDLKQGKAQKSLAGKTLATLFFNPSVRTRVSFATAMFKLGGQALEISSNNVWSFEYADDVVMDGSTIEHVKEVAPVLSRYCDGLAIRCSELVTKSAESASSGSWAESKQDIVLNSFAKYASVPVINMESNVYHPCQGLGDAVTIKEQLGETKGKKYVHTWAYHPKALPMATTNSQLLAACDLGMDVVLAHPQGWELDPEILAIAQKRAIQSGGSFSISYDQNEAVEDADIVCAKSWGALPYYGNWEAEKQARAQLKHWIVDESKMARSRHGKFMHCLPVRRNVEVTQGVLDGTSSIVIDEAENRMWAQMALLATLLGD</sequence>
<dbReference type="Gene3D" id="3.40.50.1370">
    <property type="entry name" value="Aspartate/ornithine carbamoyltransferase"/>
    <property type="match status" value="2"/>
</dbReference>
<keyword evidence="1 2" id="KW-0808">Transferase</keyword>
<dbReference type="RefSeq" id="WP_201364838.1">
    <property type="nucleotide sequence ID" value="NZ_BNJJ01000016.1"/>
</dbReference>
<dbReference type="PANTHER" id="PTHR45753">
    <property type="entry name" value="ORNITHINE CARBAMOYLTRANSFERASE, MITOCHONDRIAL"/>
    <property type="match status" value="1"/>
</dbReference>
<dbReference type="InterPro" id="IPR036901">
    <property type="entry name" value="Asp/Orn_carbamoylTrfase_sf"/>
</dbReference>
<evidence type="ECO:0000259" key="3">
    <source>
        <dbReference type="Pfam" id="PF00185"/>
    </source>
</evidence>
<gene>
    <name evidence="5" type="primary">argF'</name>
    <name evidence="5" type="ORF">KSZ_52730</name>
</gene>
<dbReference type="PRINTS" id="PR00100">
    <property type="entry name" value="AOTCASE"/>
</dbReference>
<comment type="caution">
    <text evidence="5">The sequence shown here is derived from an EMBL/GenBank/DDBJ whole genome shotgun (WGS) entry which is preliminary data.</text>
</comment>
<dbReference type="PANTHER" id="PTHR45753:SF3">
    <property type="entry name" value="ORNITHINE TRANSCARBAMYLASE, MITOCHONDRIAL"/>
    <property type="match status" value="1"/>
</dbReference>
<feature type="domain" description="Aspartate/ornithine carbamoyltransferase Asp/Orn-binding" evidence="3">
    <location>
        <begin position="203"/>
        <end position="346"/>
    </location>
</feature>
<dbReference type="PRINTS" id="PR00101">
    <property type="entry name" value="ATCASE"/>
</dbReference>
<keyword evidence="6" id="KW-1185">Reference proteome</keyword>
<dbReference type="Pfam" id="PF00185">
    <property type="entry name" value="OTCace"/>
    <property type="match status" value="1"/>
</dbReference>
<proteinExistence type="inferred from homology"/>
<evidence type="ECO:0000256" key="1">
    <source>
        <dbReference type="ARBA" id="ARBA00022679"/>
    </source>
</evidence>
<organism evidence="5 6">
    <name type="scientific">Dictyobacter formicarum</name>
    <dbReference type="NCBI Taxonomy" id="2778368"/>
    <lineage>
        <taxon>Bacteria</taxon>
        <taxon>Bacillati</taxon>
        <taxon>Chloroflexota</taxon>
        <taxon>Ktedonobacteria</taxon>
        <taxon>Ktedonobacterales</taxon>
        <taxon>Dictyobacteraceae</taxon>
        <taxon>Dictyobacter</taxon>
    </lineage>
</organism>
<protein>
    <submittedName>
        <fullName evidence="5">N-acetylornithine carbamoyltransferase</fullName>
    </submittedName>
</protein>
<dbReference type="InterPro" id="IPR006132">
    <property type="entry name" value="Asp/Orn_carbamoyltranf_P-bd"/>
</dbReference>
<reference evidence="5 6" key="1">
    <citation type="journal article" date="2021" name="Int. J. Syst. Evol. Microbiol.">
        <title>Reticulibacter mediterranei gen. nov., sp. nov., within the new family Reticulibacteraceae fam. nov., and Ktedonospora formicarum gen. nov., sp. nov., Ktedonobacter robiniae sp. nov., Dictyobacter formicarum sp. nov. and Dictyobacter arantiisoli sp. nov., belonging to the class Ktedonobacteria.</title>
        <authorList>
            <person name="Yabe S."/>
            <person name="Zheng Y."/>
            <person name="Wang C.M."/>
            <person name="Sakai Y."/>
            <person name="Abe K."/>
            <person name="Yokota A."/>
            <person name="Donadio S."/>
            <person name="Cavaletti L."/>
            <person name="Monciardini P."/>
        </authorList>
    </citation>
    <scope>NUCLEOTIDE SEQUENCE [LARGE SCALE GENOMIC DNA]</scope>
    <source>
        <strain evidence="5 6">SOSP1-9</strain>
    </source>
</reference>
<evidence type="ECO:0000259" key="4">
    <source>
        <dbReference type="Pfam" id="PF02729"/>
    </source>
</evidence>
<feature type="domain" description="Aspartate/ornithine carbamoyltransferase carbamoyl-P binding" evidence="4">
    <location>
        <begin position="13"/>
        <end position="178"/>
    </location>
</feature>
<evidence type="ECO:0000256" key="2">
    <source>
        <dbReference type="RuleBase" id="RU003634"/>
    </source>
</evidence>
<dbReference type="Proteomes" id="UP000635565">
    <property type="component" value="Unassembled WGS sequence"/>
</dbReference>
<dbReference type="InterPro" id="IPR006130">
    <property type="entry name" value="Asp/Orn_carbamoylTrfase"/>
</dbReference>
<dbReference type="Pfam" id="PF02729">
    <property type="entry name" value="OTCace_N"/>
    <property type="match status" value="1"/>
</dbReference>
<evidence type="ECO:0000313" key="5">
    <source>
        <dbReference type="EMBL" id="GHO87267.1"/>
    </source>
</evidence>
<accession>A0ABQ3VM28</accession>
<name>A0ABQ3VM28_9CHLR</name>
<comment type="similarity">
    <text evidence="2">Belongs to the aspartate/ornithine carbamoyltransferase superfamily.</text>
</comment>